<dbReference type="EMBL" id="JAPDOD010000001">
    <property type="protein sequence ID" value="MDA0158659.1"/>
    <property type="molecule type" value="Genomic_DNA"/>
</dbReference>
<dbReference type="Gene3D" id="3.40.630.30">
    <property type="match status" value="1"/>
</dbReference>
<evidence type="ECO:0000256" key="2">
    <source>
        <dbReference type="ARBA" id="ARBA00023315"/>
    </source>
</evidence>
<evidence type="ECO:0000259" key="3">
    <source>
        <dbReference type="PROSITE" id="PS51186"/>
    </source>
</evidence>
<sequence>MEFRPIAAGDEPALQRFFARIPEADRTFLKEDVDDPAIAAAWARPGSARTIAVEAGEVVGSVAVVPLHGWSSHVGEVRLVVDPAARGRGLGRELARHAVHDAVELELAKLVVEVIADQTELIAMFVALGFDPEALLADHVRDRNGQIRDLLVLANDVESQFAAMTTAGITEEL</sequence>
<comment type="caution">
    <text evidence="4">The sequence shown here is derived from an EMBL/GenBank/DDBJ whole genome shotgun (WGS) entry which is preliminary data.</text>
</comment>
<keyword evidence="5" id="KW-1185">Reference proteome</keyword>
<dbReference type="Proteomes" id="UP001149140">
    <property type="component" value="Unassembled WGS sequence"/>
</dbReference>
<protein>
    <submittedName>
        <fullName evidence="4">GNAT family N-acetyltransferase</fullName>
    </submittedName>
</protein>
<reference evidence="4" key="1">
    <citation type="submission" date="2022-10" db="EMBL/GenBank/DDBJ databases">
        <title>The WGS of Solirubrobacter ginsenosidimutans DSM 21036.</title>
        <authorList>
            <person name="Jiang Z."/>
        </authorList>
    </citation>
    <scope>NUCLEOTIDE SEQUENCE</scope>
    <source>
        <strain evidence="4">DSM 21036</strain>
    </source>
</reference>
<gene>
    <name evidence="4" type="ORF">OM076_00160</name>
</gene>
<dbReference type="RefSeq" id="WP_270037250.1">
    <property type="nucleotide sequence ID" value="NZ_JAPDOD010000001.1"/>
</dbReference>
<evidence type="ECO:0000313" key="4">
    <source>
        <dbReference type="EMBL" id="MDA0158659.1"/>
    </source>
</evidence>
<evidence type="ECO:0000313" key="5">
    <source>
        <dbReference type="Proteomes" id="UP001149140"/>
    </source>
</evidence>
<dbReference type="PROSITE" id="PS51186">
    <property type="entry name" value="GNAT"/>
    <property type="match status" value="1"/>
</dbReference>
<dbReference type="AlphaFoldDB" id="A0A9X3MLN1"/>
<dbReference type="Pfam" id="PF00583">
    <property type="entry name" value="Acetyltransf_1"/>
    <property type="match status" value="1"/>
</dbReference>
<proteinExistence type="predicted"/>
<feature type="domain" description="N-acetyltransferase" evidence="3">
    <location>
        <begin position="1"/>
        <end position="158"/>
    </location>
</feature>
<dbReference type="SUPFAM" id="SSF55729">
    <property type="entry name" value="Acyl-CoA N-acyltransferases (Nat)"/>
    <property type="match status" value="1"/>
</dbReference>
<evidence type="ECO:0000256" key="1">
    <source>
        <dbReference type="ARBA" id="ARBA00022679"/>
    </source>
</evidence>
<organism evidence="4 5">
    <name type="scientific">Solirubrobacter ginsenosidimutans</name>
    <dbReference type="NCBI Taxonomy" id="490573"/>
    <lineage>
        <taxon>Bacteria</taxon>
        <taxon>Bacillati</taxon>
        <taxon>Actinomycetota</taxon>
        <taxon>Thermoleophilia</taxon>
        <taxon>Solirubrobacterales</taxon>
        <taxon>Solirubrobacteraceae</taxon>
        <taxon>Solirubrobacter</taxon>
    </lineage>
</organism>
<keyword evidence="2" id="KW-0012">Acyltransferase</keyword>
<name>A0A9X3MLN1_9ACTN</name>
<dbReference type="PANTHER" id="PTHR43877">
    <property type="entry name" value="AMINOALKYLPHOSPHONATE N-ACETYLTRANSFERASE-RELATED-RELATED"/>
    <property type="match status" value="1"/>
</dbReference>
<dbReference type="GO" id="GO:0016747">
    <property type="term" value="F:acyltransferase activity, transferring groups other than amino-acyl groups"/>
    <property type="evidence" value="ECO:0007669"/>
    <property type="project" value="InterPro"/>
</dbReference>
<dbReference type="PANTHER" id="PTHR43877:SF1">
    <property type="entry name" value="ACETYLTRANSFERASE"/>
    <property type="match status" value="1"/>
</dbReference>
<keyword evidence="1" id="KW-0808">Transferase</keyword>
<dbReference type="InterPro" id="IPR000182">
    <property type="entry name" value="GNAT_dom"/>
</dbReference>
<dbReference type="CDD" id="cd04301">
    <property type="entry name" value="NAT_SF"/>
    <property type="match status" value="1"/>
</dbReference>
<dbReference type="InterPro" id="IPR016181">
    <property type="entry name" value="Acyl_CoA_acyltransferase"/>
</dbReference>
<accession>A0A9X3MLN1</accession>
<dbReference type="InterPro" id="IPR050832">
    <property type="entry name" value="Bact_Acetyltransf"/>
</dbReference>